<reference evidence="5" key="1">
    <citation type="submission" date="2023-08" db="EMBL/GenBank/DDBJ databases">
        <authorList>
            <person name="Chen Y."/>
            <person name="Shah S."/>
            <person name="Dougan E. K."/>
            <person name="Thang M."/>
            <person name="Chan C."/>
        </authorList>
    </citation>
    <scope>NUCLEOTIDE SEQUENCE</scope>
</reference>
<name>A0AA36I3I8_9DINO</name>
<dbReference type="AlphaFoldDB" id="A0AA36I3I8"/>
<evidence type="ECO:0000256" key="3">
    <source>
        <dbReference type="ARBA" id="ARBA00023136"/>
    </source>
</evidence>
<dbReference type="GO" id="GO:0005524">
    <property type="term" value="F:ATP binding"/>
    <property type="evidence" value="ECO:0007669"/>
    <property type="project" value="InterPro"/>
</dbReference>
<feature type="region of interest" description="Disordered" evidence="4">
    <location>
        <begin position="1"/>
        <end position="47"/>
    </location>
</feature>
<keyword evidence="6" id="KW-1185">Reference proteome</keyword>
<evidence type="ECO:0000256" key="2">
    <source>
        <dbReference type="ARBA" id="ARBA00022989"/>
    </source>
</evidence>
<sequence length="98" mass="10338">MNADPPKDGSAKNDASPELMALEEEPEEAAPARQKEEEETTKPKPPMASICKMFSMMNCTEALVLLVGTLGAVGNGVAQPLLCIVFGDLIDSMGTNTV</sequence>
<dbReference type="GO" id="GO:0016020">
    <property type="term" value="C:membrane"/>
    <property type="evidence" value="ECO:0007669"/>
    <property type="project" value="InterPro"/>
</dbReference>
<dbReference type="Proteomes" id="UP001178507">
    <property type="component" value="Unassembled WGS sequence"/>
</dbReference>
<keyword evidence="2" id="KW-1133">Transmembrane helix</keyword>
<evidence type="ECO:0000313" key="6">
    <source>
        <dbReference type="Proteomes" id="UP001178507"/>
    </source>
</evidence>
<evidence type="ECO:0000256" key="4">
    <source>
        <dbReference type="SAM" id="MobiDB-lite"/>
    </source>
</evidence>
<evidence type="ECO:0000313" key="5">
    <source>
        <dbReference type="EMBL" id="CAJ1380391.1"/>
    </source>
</evidence>
<dbReference type="Gene3D" id="1.20.1560.10">
    <property type="entry name" value="ABC transporter type 1, transmembrane domain"/>
    <property type="match status" value="1"/>
</dbReference>
<proteinExistence type="predicted"/>
<dbReference type="EMBL" id="CAUJNA010000708">
    <property type="protein sequence ID" value="CAJ1380391.1"/>
    <property type="molecule type" value="Genomic_DNA"/>
</dbReference>
<dbReference type="InterPro" id="IPR036640">
    <property type="entry name" value="ABC1_TM_sf"/>
</dbReference>
<keyword evidence="1" id="KW-0812">Transmembrane</keyword>
<gene>
    <name evidence="5" type="ORF">EVOR1521_LOCUS8342</name>
</gene>
<accession>A0AA36I3I8</accession>
<keyword evidence="3" id="KW-0472">Membrane</keyword>
<protein>
    <submittedName>
        <fullName evidence="5">Uncharacterized protein</fullName>
    </submittedName>
</protein>
<evidence type="ECO:0000256" key="1">
    <source>
        <dbReference type="ARBA" id="ARBA00022692"/>
    </source>
</evidence>
<feature type="non-terminal residue" evidence="5">
    <location>
        <position position="98"/>
    </location>
</feature>
<feature type="compositionally biased region" description="Basic and acidic residues" evidence="4">
    <location>
        <begin position="33"/>
        <end position="42"/>
    </location>
</feature>
<comment type="caution">
    <text evidence="5">The sequence shown here is derived from an EMBL/GenBank/DDBJ whole genome shotgun (WGS) entry which is preliminary data.</text>
</comment>
<organism evidence="5 6">
    <name type="scientific">Effrenium voratum</name>
    <dbReference type="NCBI Taxonomy" id="2562239"/>
    <lineage>
        <taxon>Eukaryota</taxon>
        <taxon>Sar</taxon>
        <taxon>Alveolata</taxon>
        <taxon>Dinophyceae</taxon>
        <taxon>Suessiales</taxon>
        <taxon>Symbiodiniaceae</taxon>
        <taxon>Effrenium</taxon>
    </lineage>
</organism>
<feature type="compositionally biased region" description="Basic and acidic residues" evidence="4">
    <location>
        <begin position="1"/>
        <end position="11"/>
    </location>
</feature>